<sequence length="276" mass="30131">MTKLKIGIIGGSGLNKLDILENKSIKDVTTPFGKPSESLVTGTINNVECVILVRHGTKHTIMPSSVNYRANIFALKEEGCTHILATTACGSLQEHIAPGDIVILDQFIDRTTKRIQTFYDGSDGAPKGVCHMAMHTPFCTKLSKILTETSTKLGFKTHSTGTVVTIEGPRFSSTAESKMFQLWGGHVINMTTVPEVVLAKEAGISYASMALVTDYDSWREGEEGVSVDVVLKIFKENAKKAETVLKNVISEIASHNWTELIQHNKEAVMNSVLSYT</sequence>
<keyword evidence="1 4" id="KW-0328">Glycosyltransferase</keyword>
<dbReference type="InterPro" id="IPR035994">
    <property type="entry name" value="Nucleoside_phosphorylase_sf"/>
</dbReference>
<keyword evidence="7" id="KW-1185">Reference proteome</keyword>
<feature type="binding site" evidence="4">
    <location>
        <position position="12"/>
    </location>
    <ligand>
        <name>phosphate</name>
        <dbReference type="ChEBI" id="CHEBI:43474"/>
    </ligand>
</feature>
<dbReference type="SUPFAM" id="SSF53167">
    <property type="entry name" value="Purine and uridine phosphorylases"/>
    <property type="match status" value="1"/>
</dbReference>
<dbReference type="EC" id="2.4.2.28" evidence="4"/>
<evidence type="ECO:0000256" key="1">
    <source>
        <dbReference type="ARBA" id="ARBA00022676"/>
    </source>
</evidence>
<reference evidence="6" key="1">
    <citation type="submission" date="2021-01" db="EMBL/GenBank/DDBJ databases">
        <authorList>
            <person name="Li R."/>
            <person name="Bekaert M."/>
        </authorList>
    </citation>
    <scope>NUCLEOTIDE SEQUENCE</scope>
    <source>
        <strain evidence="6">Farmed</strain>
    </source>
</reference>
<comment type="function">
    <text evidence="4">Catalyzes the reversible phosphorylation of S-methyl-5'-thioadenosine (MTA) to adenine and 5-methylthioribose-1-phosphate. Involved in the breakdown of MTA, a major by-product of polyamine biosynthesis. Responsible for the first step in the methionine salvage pathway after MTA has been generated from S-adenosylmethionine. Has broad substrate specificity with 6-aminopurine nucleosides as preferred substrates.</text>
</comment>
<dbReference type="GO" id="GO:0005829">
    <property type="term" value="C:cytosol"/>
    <property type="evidence" value="ECO:0007669"/>
    <property type="project" value="TreeGrafter"/>
</dbReference>
<dbReference type="AlphaFoldDB" id="A0A812BK93"/>
<keyword evidence="4" id="KW-0539">Nucleus</keyword>
<keyword evidence="3 4" id="KW-0660">Purine salvage</keyword>
<dbReference type="HAMAP" id="MF_01963">
    <property type="entry name" value="MTAP"/>
    <property type="match status" value="1"/>
</dbReference>
<dbReference type="GO" id="GO:0017061">
    <property type="term" value="F:S-methyl-5-thioadenosine phosphorylase activity"/>
    <property type="evidence" value="ECO:0007669"/>
    <property type="project" value="UniProtKB-UniRule"/>
</dbReference>
<evidence type="ECO:0000256" key="3">
    <source>
        <dbReference type="ARBA" id="ARBA00022726"/>
    </source>
</evidence>
<keyword evidence="2 4" id="KW-0808">Transferase</keyword>
<feature type="site" description="Important for substrate specificity" evidence="4">
    <location>
        <position position="172"/>
    </location>
</feature>
<dbReference type="SMR" id="A0A812BK93"/>
<dbReference type="FunFam" id="3.40.50.1580:FF:000012">
    <property type="entry name" value="Probable 6-oxopurine nucleoside phosphorylase"/>
    <property type="match status" value="1"/>
</dbReference>
<feature type="binding site" evidence="4">
    <location>
        <position position="191"/>
    </location>
    <ligand>
        <name>phosphate</name>
        <dbReference type="ChEBI" id="CHEBI:43474"/>
    </ligand>
</feature>
<keyword evidence="4" id="KW-0963">Cytoplasm</keyword>
<comment type="caution">
    <text evidence="6">The sequence shown here is derived from an EMBL/GenBank/DDBJ whole genome shotgun (WGS) entry which is preliminary data.</text>
</comment>
<dbReference type="PANTHER" id="PTHR42679:SF2">
    <property type="entry name" value="S-METHYL-5'-THIOADENOSINE PHOSPHORYLASE"/>
    <property type="match status" value="1"/>
</dbReference>
<evidence type="ECO:0000313" key="6">
    <source>
        <dbReference type="EMBL" id="CAE1234037.1"/>
    </source>
</evidence>
<feature type="binding site" evidence="4">
    <location>
        <position position="190"/>
    </location>
    <ligand>
        <name>substrate</name>
    </ligand>
</feature>
<dbReference type="InterPro" id="IPR010044">
    <property type="entry name" value="MTAP"/>
</dbReference>
<dbReference type="GO" id="GO:0006166">
    <property type="term" value="P:purine ribonucleoside salvage"/>
    <property type="evidence" value="ECO:0007669"/>
    <property type="project" value="UniProtKB-KW"/>
</dbReference>
<evidence type="ECO:0000259" key="5">
    <source>
        <dbReference type="Pfam" id="PF01048"/>
    </source>
</evidence>
<evidence type="ECO:0000256" key="2">
    <source>
        <dbReference type="ARBA" id="ARBA00022679"/>
    </source>
</evidence>
<dbReference type="UniPathway" id="UPA00904">
    <property type="reaction ID" value="UER00873"/>
</dbReference>
<dbReference type="Pfam" id="PF01048">
    <property type="entry name" value="PNP_UDP_1"/>
    <property type="match status" value="1"/>
</dbReference>
<dbReference type="InterPro" id="IPR018099">
    <property type="entry name" value="Purine_phosphorylase-2_CS"/>
</dbReference>
<accession>A0A812BK93</accession>
<feature type="domain" description="Nucleoside phosphorylase" evidence="5">
    <location>
        <begin position="5"/>
        <end position="249"/>
    </location>
</feature>
<dbReference type="Gene3D" id="3.40.50.1580">
    <property type="entry name" value="Nucleoside phosphorylase domain"/>
    <property type="match status" value="1"/>
</dbReference>
<evidence type="ECO:0000313" key="7">
    <source>
        <dbReference type="Proteomes" id="UP000597762"/>
    </source>
</evidence>
<dbReference type="PANTHER" id="PTHR42679">
    <property type="entry name" value="S-METHYL-5'-THIOADENOSINE PHOSPHORYLASE"/>
    <property type="match status" value="1"/>
</dbReference>
<dbReference type="NCBIfam" id="TIGR01694">
    <property type="entry name" value="MTAP"/>
    <property type="match status" value="1"/>
</dbReference>
<comment type="similarity">
    <text evidence="4">Belongs to the PNP/MTAP phosphorylase family. MTAP subfamily.</text>
</comment>
<feature type="binding site" evidence="4">
    <location>
        <begin position="87"/>
        <end position="88"/>
    </location>
    <ligand>
        <name>phosphate</name>
        <dbReference type="ChEBI" id="CHEBI:43474"/>
    </ligand>
</feature>
<feature type="site" description="Important for substrate specificity" evidence="4">
    <location>
        <position position="227"/>
    </location>
</feature>
<dbReference type="CDD" id="cd09010">
    <property type="entry name" value="MTAP_SsMTAPII_like_MTIP"/>
    <property type="match status" value="1"/>
</dbReference>
<feature type="binding site" evidence="4">
    <location>
        <begin position="214"/>
        <end position="216"/>
    </location>
    <ligand>
        <name>substrate</name>
    </ligand>
</feature>
<dbReference type="PROSITE" id="PS01240">
    <property type="entry name" value="PNP_MTAP_2"/>
    <property type="match status" value="1"/>
</dbReference>
<comment type="subunit">
    <text evidence="4">Homotrimer.</text>
</comment>
<protein>
    <recommendedName>
        <fullName evidence="4">S-methyl-5'-thioadenosine phosphorylase</fullName>
        <ecNumber evidence="4">2.4.2.28</ecNumber>
    </recommendedName>
    <alternativeName>
        <fullName evidence="4">5'-methylthioadenosine phosphorylase</fullName>
        <shortName evidence="4">MTA phosphorylase</shortName>
        <shortName evidence="4">MTAP</shortName>
        <shortName evidence="4">MTAPase</shortName>
    </alternativeName>
</protein>
<evidence type="ECO:0000256" key="4">
    <source>
        <dbReference type="HAMAP-Rule" id="MF_03155"/>
    </source>
</evidence>
<dbReference type="InterPro" id="IPR000845">
    <property type="entry name" value="Nucleoside_phosphorylase_d"/>
</dbReference>
<feature type="binding site" evidence="4">
    <location>
        <begin position="54"/>
        <end position="55"/>
    </location>
    <ligand>
        <name>phosphate</name>
        <dbReference type="ChEBI" id="CHEBI:43474"/>
    </ligand>
</feature>
<dbReference type="GO" id="GO:0019509">
    <property type="term" value="P:L-methionine salvage from methylthioadenosine"/>
    <property type="evidence" value="ECO:0007669"/>
    <property type="project" value="UniProtKB-UniRule"/>
</dbReference>
<organism evidence="6 7">
    <name type="scientific">Acanthosepion pharaonis</name>
    <name type="common">Pharaoh cuttlefish</name>
    <name type="synonym">Sepia pharaonis</name>
    <dbReference type="NCBI Taxonomy" id="158019"/>
    <lineage>
        <taxon>Eukaryota</taxon>
        <taxon>Metazoa</taxon>
        <taxon>Spiralia</taxon>
        <taxon>Lophotrochozoa</taxon>
        <taxon>Mollusca</taxon>
        <taxon>Cephalopoda</taxon>
        <taxon>Coleoidea</taxon>
        <taxon>Decapodiformes</taxon>
        <taxon>Sepiida</taxon>
        <taxon>Sepiina</taxon>
        <taxon>Sepiidae</taxon>
        <taxon>Acanthosepion</taxon>
    </lineage>
</organism>
<comment type="pathway">
    <text evidence="4">Amino-acid biosynthesis; L-methionine biosynthesis via salvage pathway; S-methyl-5-thio-alpha-D-ribose 1-phosphate from S-methyl-5'-thioadenosine (phosphorylase route): step 1/1.</text>
</comment>
<gene>
    <name evidence="6" type="ORF">SPHA_19216</name>
</gene>
<proteinExistence type="inferred from homology"/>
<dbReference type="EMBL" id="CAHIKZ030000698">
    <property type="protein sequence ID" value="CAE1234037.1"/>
    <property type="molecule type" value="Genomic_DNA"/>
</dbReference>
<dbReference type="GO" id="GO:0005634">
    <property type="term" value="C:nucleus"/>
    <property type="evidence" value="ECO:0007669"/>
    <property type="project" value="UniProtKB-SubCell"/>
</dbReference>
<comment type="catalytic activity">
    <reaction evidence="4">
        <text>S-methyl-5'-thioadenosine + phosphate = 5-(methylsulfanyl)-alpha-D-ribose 1-phosphate + adenine</text>
        <dbReference type="Rhea" id="RHEA:11852"/>
        <dbReference type="ChEBI" id="CHEBI:16708"/>
        <dbReference type="ChEBI" id="CHEBI:17509"/>
        <dbReference type="ChEBI" id="CHEBI:43474"/>
        <dbReference type="ChEBI" id="CHEBI:58533"/>
        <dbReference type="EC" id="2.4.2.28"/>
    </reaction>
</comment>
<dbReference type="Proteomes" id="UP000597762">
    <property type="component" value="Unassembled WGS sequence"/>
</dbReference>
<dbReference type="OrthoDB" id="431409at2759"/>
<name>A0A812BK93_ACAPH</name>
<comment type="subcellular location">
    <subcellularLocation>
        <location evidence="4">Cytoplasm</location>
    </subcellularLocation>
    <subcellularLocation>
        <location evidence="4">Nucleus</location>
    </subcellularLocation>
</comment>